<organism evidence="5 6">
    <name type="scientific">Bosea vaviloviae</name>
    <dbReference type="NCBI Taxonomy" id="1526658"/>
    <lineage>
        <taxon>Bacteria</taxon>
        <taxon>Pseudomonadati</taxon>
        <taxon>Pseudomonadota</taxon>
        <taxon>Alphaproteobacteria</taxon>
        <taxon>Hyphomicrobiales</taxon>
        <taxon>Boseaceae</taxon>
        <taxon>Bosea</taxon>
    </lineage>
</organism>
<dbReference type="KEGG" id="bvv:BHK69_30635"/>
<keyword evidence="5" id="KW-0614">Plasmid</keyword>
<evidence type="ECO:0000256" key="3">
    <source>
        <dbReference type="ARBA" id="ARBA00022723"/>
    </source>
</evidence>
<dbReference type="InterPro" id="IPR013785">
    <property type="entry name" value="Aldolase_TIM"/>
</dbReference>
<evidence type="ECO:0000256" key="4">
    <source>
        <dbReference type="ARBA" id="ARBA00022833"/>
    </source>
</evidence>
<dbReference type="InterPro" id="IPR008567">
    <property type="entry name" value="BKACE"/>
</dbReference>
<dbReference type="GO" id="GO:0046872">
    <property type="term" value="F:metal ion binding"/>
    <property type="evidence" value="ECO:0007669"/>
    <property type="project" value="UniProtKB-KW"/>
</dbReference>
<name>A0A1D7UCV6_9HYPH</name>
<dbReference type="Pfam" id="PF05853">
    <property type="entry name" value="BKACE"/>
    <property type="match status" value="1"/>
</dbReference>
<keyword evidence="4" id="KW-0862">Zinc</keyword>
<reference evidence="5 6" key="1">
    <citation type="journal article" date="2015" name="Antonie Van Leeuwenhoek">
        <title>Bosea vaviloviae sp. nov., a new species of slow-growing rhizobia isolated from nodules of the relict species Vavilovia formosa (Stev.) Fed.</title>
        <authorList>
            <person name="Safronova V.I."/>
            <person name="Kuznetsova I.G."/>
            <person name="Sazanova A.L."/>
            <person name="Kimeklis A.K."/>
            <person name="Belimov A.A."/>
            <person name="Andronov E.E."/>
            <person name="Pinaev A.G."/>
            <person name="Chizhevskaya E.P."/>
            <person name="Pukhaev A.R."/>
            <person name="Popov K.P."/>
            <person name="Willems A."/>
            <person name="Tikhonovich I.A."/>
        </authorList>
    </citation>
    <scope>NUCLEOTIDE SEQUENCE [LARGE SCALE GENOMIC DNA]</scope>
    <source>
        <strain evidence="5 6">Vaf18</strain>
        <plasmid evidence="5">unnamed1</plasmid>
    </source>
</reference>
<dbReference type="Gene3D" id="3.20.20.70">
    <property type="entry name" value="Aldolase class I"/>
    <property type="match status" value="1"/>
</dbReference>
<evidence type="ECO:0000256" key="1">
    <source>
        <dbReference type="ARBA" id="ARBA00001947"/>
    </source>
</evidence>
<evidence type="ECO:0000313" key="5">
    <source>
        <dbReference type="EMBL" id="AOO85174.1"/>
    </source>
</evidence>
<dbReference type="PANTHER" id="PTHR37418:SF2">
    <property type="entry name" value="3-KETO-5-AMINOHEXANOATE CLEAVAGE ENZYME"/>
    <property type="match status" value="1"/>
</dbReference>
<geneLocation type="plasmid" evidence="5 6">
    <name>unnamed1</name>
</geneLocation>
<gene>
    <name evidence="5" type="ORF">BHK69_30635</name>
</gene>
<comment type="cofactor">
    <cofactor evidence="1">
        <name>Zn(2+)</name>
        <dbReference type="ChEBI" id="CHEBI:29105"/>
    </cofactor>
</comment>
<sequence length="297" mass="31191">MLDRVVITCAVTGNLTRPDQTPHLPITPDEIADACLGAAEAGAAVAHIHVREPGSGAPSMKLEYYQDVVARIRARNRALILNITTGPGGRFVPSQDDPKIAAAGTTLMNPEQRVAHIAALRPDICTLDLNTMNSGGQVVINTPGNVRRMAKVIREAGVKPEIELFDSGDIALLHDLLADGTLTGPALTSFVMGVKYGFQPSPETVLYARGLLPAGAHFTAIGIGRSTFPMVAQSVLAGGHARTGLEDAVYIDRGTLAPSNAAMVEKARLIIEQLGVQIATPAQARALFELPSAGSEP</sequence>
<evidence type="ECO:0000256" key="2">
    <source>
        <dbReference type="ARBA" id="ARBA00022679"/>
    </source>
</evidence>
<dbReference type="Proteomes" id="UP000094969">
    <property type="component" value="Plasmid unnamed1"/>
</dbReference>
<evidence type="ECO:0000313" key="6">
    <source>
        <dbReference type="Proteomes" id="UP000094969"/>
    </source>
</evidence>
<keyword evidence="6" id="KW-1185">Reference proteome</keyword>
<protein>
    <submittedName>
        <fullName evidence="5">NADPH:quinone reductase</fullName>
    </submittedName>
</protein>
<proteinExistence type="predicted"/>
<dbReference type="OrthoDB" id="9805277at2"/>
<dbReference type="PANTHER" id="PTHR37418">
    <property type="entry name" value="3-KETO-5-AMINOHEXANOATE CLEAVAGE ENZYME-RELATED"/>
    <property type="match status" value="1"/>
</dbReference>
<accession>A0A1D7UCV6</accession>
<dbReference type="EMBL" id="CP017148">
    <property type="protein sequence ID" value="AOO85174.1"/>
    <property type="molecule type" value="Genomic_DNA"/>
</dbReference>
<dbReference type="AlphaFoldDB" id="A0A1D7UCV6"/>
<keyword evidence="3" id="KW-0479">Metal-binding</keyword>
<keyword evidence="2" id="KW-0808">Transferase</keyword>
<dbReference type="GO" id="GO:0043720">
    <property type="term" value="F:3-keto-5-aminohexanoate cleavage activity"/>
    <property type="evidence" value="ECO:0007669"/>
    <property type="project" value="InterPro"/>
</dbReference>